<dbReference type="Proteomes" id="UP000231343">
    <property type="component" value="Unassembled WGS sequence"/>
</dbReference>
<dbReference type="Gene3D" id="3.30.200.20">
    <property type="entry name" value="Phosphorylase Kinase, domain 1"/>
    <property type="match status" value="1"/>
</dbReference>
<dbReference type="InterPro" id="IPR011009">
    <property type="entry name" value="Kinase-like_dom_sf"/>
</dbReference>
<dbReference type="PROSITE" id="PS50011">
    <property type="entry name" value="PROTEIN_KINASE_DOM"/>
    <property type="match status" value="1"/>
</dbReference>
<evidence type="ECO:0000313" key="2">
    <source>
        <dbReference type="EMBL" id="PIS31622.1"/>
    </source>
</evidence>
<organism evidence="2 3">
    <name type="scientific">Candidatus Saganbacteria bacterium CG08_land_8_20_14_0_20_45_16</name>
    <dbReference type="NCBI Taxonomy" id="2014293"/>
    <lineage>
        <taxon>Bacteria</taxon>
        <taxon>Bacillati</taxon>
        <taxon>Saganbacteria</taxon>
    </lineage>
</organism>
<sequence>MRRPPAYTSKACDVPKGSVITSGPRRLIVGRLLGVGGLSRVYAAYYDELDSPEVAVKSSVVGEWSDEGTVACRASLLWEGEVLSELTHPGIVHLFSFGLAKEGLAREFPFLIMELLNGESLAKRSREAGGLRAEAAVSFVLAIGDILRYLHYEAQRTPGDLKTENIFIMPDGTLKIFDLAASVRIGGHSTCSGEFFGLGTRILWGSPPYTAPEQEDKAAVITGAADVYALALVLGQLMAPGYYGRGNEHLVRAHPVAPDLPENVQLVIDLMTTRNPAERVERETALRRVSALR</sequence>
<dbReference type="AlphaFoldDB" id="A0A2H0Y1M2"/>
<dbReference type="EMBL" id="PEYM01000007">
    <property type="protein sequence ID" value="PIS31622.1"/>
    <property type="molecule type" value="Genomic_DNA"/>
</dbReference>
<protein>
    <recommendedName>
        <fullName evidence="1">Protein kinase domain-containing protein</fullName>
    </recommendedName>
</protein>
<dbReference type="PANTHER" id="PTHR48011:SF84">
    <property type="entry name" value="KINASE, PUTATIVE-RELATED"/>
    <property type="match status" value="1"/>
</dbReference>
<dbReference type="Pfam" id="PF00069">
    <property type="entry name" value="Pkinase"/>
    <property type="match status" value="1"/>
</dbReference>
<dbReference type="Gene3D" id="1.10.510.10">
    <property type="entry name" value="Transferase(Phosphotransferase) domain 1"/>
    <property type="match status" value="1"/>
</dbReference>
<name>A0A2H0Y1M2_UNCSA</name>
<comment type="caution">
    <text evidence="2">The sequence shown here is derived from an EMBL/GenBank/DDBJ whole genome shotgun (WGS) entry which is preliminary data.</text>
</comment>
<dbReference type="InterPro" id="IPR052751">
    <property type="entry name" value="Plant_MAPKKK"/>
</dbReference>
<dbReference type="GO" id="GO:0004672">
    <property type="term" value="F:protein kinase activity"/>
    <property type="evidence" value="ECO:0007669"/>
    <property type="project" value="InterPro"/>
</dbReference>
<dbReference type="GO" id="GO:0007165">
    <property type="term" value="P:signal transduction"/>
    <property type="evidence" value="ECO:0007669"/>
    <property type="project" value="TreeGrafter"/>
</dbReference>
<dbReference type="PANTHER" id="PTHR48011">
    <property type="entry name" value="CCR4-NOT TRANSCRIPTIONAL COMPLEX SUBUNIT CAF120-RELATED"/>
    <property type="match status" value="1"/>
</dbReference>
<feature type="domain" description="Protein kinase" evidence="1">
    <location>
        <begin position="27"/>
        <end position="292"/>
    </location>
</feature>
<reference evidence="2 3" key="1">
    <citation type="submission" date="2017-09" db="EMBL/GenBank/DDBJ databases">
        <title>Depth-based differentiation of microbial function through sediment-hosted aquifers and enrichment of novel symbionts in the deep terrestrial subsurface.</title>
        <authorList>
            <person name="Probst A.J."/>
            <person name="Ladd B."/>
            <person name="Jarett J.K."/>
            <person name="Geller-Mcgrath D.E."/>
            <person name="Sieber C.M."/>
            <person name="Emerson J.B."/>
            <person name="Anantharaman K."/>
            <person name="Thomas B.C."/>
            <person name="Malmstrom R."/>
            <person name="Stieglmeier M."/>
            <person name="Klingl A."/>
            <person name="Woyke T."/>
            <person name="Ryan C.M."/>
            <person name="Banfield J.F."/>
        </authorList>
    </citation>
    <scope>NUCLEOTIDE SEQUENCE [LARGE SCALE GENOMIC DNA]</scope>
    <source>
        <strain evidence="2">CG08_land_8_20_14_0_20_45_16</strain>
    </source>
</reference>
<evidence type="ECO:0000259" key="1">
    <source>
        <dbReference type="PROSITE" id="PS50011"/>
    </source>
</evidence>
<proteinExistence type="predicted"/>
<dbReference type="SMART" id="SM00220">
    <property type="entry name" value="S_TKc"/>
    <property type="match status" value="1"/>
</dbReference>
<dbReference type="InterPro" id="IPR000719">
    <property type="entry name" value="Prot_kinase_dom"/>
</dbReference>
<accession>A0A2H0Y1M2</accession>
<evidence type="ECO:0000313" key="3">
    <source>
        <dbReference type="Proteomes" id="UP000231343"/>
    </source>
</evidence>
<dbReference type="SUPFAM" id="SSF56112">
    <property type="entry name" value="Protein kinase-like (PK-like)"/>
    <property type="match status" value="1"/>
</dbReference>
<gene>
    <name evidence="2" type="ORF">COT42_00710</name>
</gene>
<dbReference type="GO" id="GO:0005524">
    <property type="term" value="F:ATP binding"/>
    <property type="evidence" value="ECO:0007669"/>
    <property type="project" value="InterPro"/>
</dbReference>